<evidence type="ECO:0000313" key="3">
    <source>
        <dbReference type="Proteomes" id="UP000597877"/>
    </source>
</evidence>
<dbReference type="PANTHER" id="PTHR22916:SF3">
    <property type="entry name" value="UDP-GLCNAC:BETAGAL BETA-1,3-N-ACETYLGLUCOSAMINYLTRANSFERASE-LIKE PROTEIN 1"/>
    <property type="match status" value="1"/>
</dbReference>
<sequence>MTMISVIMPAYNEEKYIEKALDSVCTQEGDFSIEILVIDDNSTDATKNIVLDMACRISTRENNLNNGVSVRLLTSGRSMGVAEARNLGIKKAKGEYIAFLDADDWWKEGKLKKQIAFMKENNLSFTATGRELMNADGSTTGKVIPIPEKITYKMMLRTNYIPCSSVVMKKKLAEEFYMCHDELHEDYIMWMEILRKYNRVYGIDVPFLCSRLSENGKSRNKFKSAKMQIGCYRYLGYGLIKTAFYFCAYTYNGFKKYGK</sequence>
<dbReference type="Proteomes" id="UP000597877">
    <property type="component" value="Unassembled WGS sequence"/>
</dbReference>
<dbReference type="PANTHER" id="PTHR22916">
    <property type="entry name" value="GLYCOSYLTRANSFERASE"/>
    <property type="match status" value="1"/>
</dbReference>
<evidence type="ECO:0000313" key="2">
    <source>
        <dbReference type="EMBL" id="MBC5666507.1"/>
    </source>
</evidence>
<dbReference type="CDD" id="cd00761">
    <property type="entry name" value="Glyco_tranf_GTA_type"/>
    <property type="match status" value="1"/>
</dbReference>
<organism evidence="2 3">
    <name type="scientific">Eubacterium segne</name>
    <dbReference type="NCBI Taxonomy" id="2763045"/>
    <lineage>
        <taxon>Bacteria</taxon>
        <taxon>Bacillati</taxon>
        <taxon>Bacillota</taxon>
        <taxon>Clostridia</taxon>
        <taxon>Eubacteriales</taxon>
        <taxon>Eubacteriaceae</taxon>
        <taxon>Eubacterium</taxon>
    </lineage>
</organism>
<dbReference type="Gene3D" id="3.90.550.10">
    <property type="entry name" value="Spore Coat Polysaccharide Biosynthesis Protein SpsA, Chain A"/>
    <property type="match status" value="1"/>
</dbReference>
<name>A0ABR7EZU7_9FIRM</name>
<proteinExistence type="predicted"/>
<dbReference type="SUPFAM" id="SSF53448">
    <property type="entry name" value="Nucleotide-diphospho-sugar transferases"/>
    <property type="match status" value="1"/>
</dbReference>
<evidence type="ECO:0000259" key="1">
    <source>
        <dbReference type="Pfam" id="PF00535"/>
    </source>
</evidence>
<dbReference type="EMBL" id="JACOOZ010000001">
    <property type="protein sequence ID" value="MBC5666507.1"/>
    <property type="molecule type" value="Genomic_DNA"/>
</dbReference>
<dbReference type="InterPro" id="IPR001173">
    <property type="entry name" value="Glyco_trans_2-like"/>
</dbReference>
<keyword evidence="3" id="KW-1185">Reference proteome</keyword>
<feature type="domain" description="Glycosyltransferase 2-like" evidence="1">
    <location>
        <begin position="5"/>
        <end position="145"/>
    </location>
</feature>
<accession>A0ABR7EZU7</accession>
<reference evidence="2 3" key="1">
    <citation type="submission" date="2020-08" db="EMBL/GenBank/DDBJ databases">
        <title>Genome public.</title>
        <authorList>
            <person name="Liu C."/>
            <person name="Sun Q."/>
        </authorList>
    </citation>
    <scope>NUCLEOTIDE SEQUENCE [LARGE SCALE GENOMIC DNA]</scope>
    <source>
        <strain evidence="2 3">BX4</strain>
    </source>
</reference>
<dbReference type="Pfam" id="PF00535">
    <property type="entry name" value="Glycos_transf_2"/>
    <property type="match status" value="1"/>
</dbReference>
<comment type="caution">
    <text evidence="2">The sequence shown here is derived from an EMBL/GenBank/DDBJ whole genome shotgun (WGS) entry which is preliminary data.</text>
</comment>
<dbReference type="InterPro" id="IPR029044">
    <property type="entry name" value="Nucleotide-diphossugar_trans"/>
</dbReference>
<gene>
    <name evidence="2" type="ORF">H8S00_00630</name>
</gene>
<protein>
    <submittedName>
        <fullName evidence="2">Glycosyltransferase family 2 protein</fullName>
    </submittedName>
</protein>